<dbReference type="PANTHER" id="PTHR30332">
    <property type="entry name" value="PROBABLE GENERAL SECRETION PATHWAY PROTEIN D"/>
    <property type="match status" value="1"/>
</dbReference>
<feature type="region of interest" description="Disordered" evidence="4">
    <location>
        <begin position="102"/>
        <end position="126"/>
    </location>
</feature>
<feature type="region of interest" description="Disordered" evidence="4">
    <location>
        <begin position="439"/>
        <end position="481"/>
    </location>
</feature>
<dbReference type="InterPro" id="IPR050810">
    <property type="entry name" value="Bact_Secretion_Sys_Channel"/>
</dbReference>
<dbReference type="AlphaFoldDB" id="A0A106C3E1"/>
<keyword evidence="2" id="KW-0472">Membrane</keyword>
<evidence type="ECO:0000256" key="3">
    <source>
        <dbReference type="RuleBase" id="RU004003"/>
    </source>
</evidence>
<accession>A0A106C3E1</accession>
<dbReference type="PANTHER" id="PTHR30332:SF25">
    <property type="entry name" value="SECRETIN XPSD"/>
    <property type="match status" value="1"/>
</dbReference>
<feature type="compositionally biased region" description="Low complexity" evidence="4">
    <location>
        <begin position="467"/>
        <end position="481"/>
    </location>
</feature>
<dbReference type="RefSeq" id="WP_059744159.1">
    <property type="nucleotide sequence ID" value="NZ_LRDC01000001.1"/>
</dbReference>
<evidence type="ECO:0000313" key="7">
    <source>
        <dbReference type="Proteomes" id="UP000055702"/>
    </source>
</evidence>
<organism evidence="6">
    <name type="scientific">Shewanella frigidimarina</name>
    <dbReference type="NCBI Taxonomy" id="56812"/>
    <lineage>
        <taxon>Bacteria</taxon>
        <taxon>Pseudomonadati</taxon>
        <taxon>Pseudomonadota</taxon>
        <taxon>Gammaproteobacteria</taxon>
        <taxon>Alteromonadales</taxon>
        <taxon>Shewanellaceae</taxon>
        <taxon>Shewanella</taxon>
    </lineage>
</organism>
<proteinExistence type="inferred from homology"/>
<evidence type="ECO:0000256" key="4">
    <source>
        <dbReference type="SAM" id="MobiDB-lite"/>
    </source>
</evidence>
<feature type="domain" description="Type II/III secretion system secretin-like" evidence="5">
    <location>
        <begin position="581"/>
        <end position="742"/>
    </location>
</feature>
<sequence length="767" mass="82502">MKTELFDTLYHLDNQHQQIDLPGVSALANNNLFTHTPANTAIRLVTTPSRGGVVQTGIAIAFSLSLTSCAMTPGSITGVEATSTIPAAGEKYKVEGSYLTNTETKTQNDQQQSDNGSNMGDNSPTSVAELLEDDKLKTQSTNQVEVLKALPRGNNSVSNKQVGNQFSELESLSVAVNDMNMKSFLNYVFGELLAIDYVISKDVPNDKMTLNVSNKVSPRKLFEMTQQVLMRQGIGIRFADGIYYIYDVPKGQKTSVVMGFGRQIDSVPQSAGNILQVVPLKYGVRGNVQSTVGSLIEAQISVDFEQGVLFIQGEREQIVRGLELINLLDVPSNSGKYISLISPTFLSVDELIASVTQLLQTEGINVADKGRNNGSVLFVPLPQLGAVTVFSAEKDLLARVEYWVRQIDKPSMGTERQYHIYTPRFARASDLGESIAPLISGSSSTGKSNKASDSSSKDSKDSSVVANNPTTPTSSVSSNENMTMVVDDRSNSLIFHSSGREYQSILPLVRRMDILPKQVLLNVTIAEVKLSGEFKRGFEFAIKSGNVGASTKGALDLSKVGGIGLSWANAGSEVLANFIDGNSQVNILSKPSLLVRDGTEASINVGDKIPVSSGTSTSGSGEVVTENISYRETGIKLTVTPTVNAQGVVIMLINQDISNQLADQAGKGDNPIFFERSIQTEVVADSGQTILLGGLISEDSSNSSTGVPWLKAIPLIGGLFESESKTNAKTELVIMVTPKIVERSSQWNSILGEFQKALNNIDLQQQD</sequence>
<dbReference type="Gene3D" id="3.30.1370.120">
    <property type="match status" value="2"/>
</dbReference>
<feature type="compositionally biased region" description="Low complexity" evidence="4">
    <location>
        <begin position="107"/>
        <end position="118"/>
    </location>
</feature>
<dbReference type="InterPro" id="IPR004846">
    <property type="entry name" value="T2SS/T3SS_dom"/>
</dbReference>
<reference evidence="6 7" key="1">
    <citation type="submission" date="2016-01" db="EMBL/GenBank/DDBJ databases">
        <title>Draft genome of the antarctic isolate Shewanella frigidimarina Ag06-30.</title>
        <authorList>
            <person name="Parmeciano Di Noto G."/>
            <person name="Vazquez S."/>
            <person name="Mac Cormack W."/>
            <person name="Iriarte A."/>
            <person name="Quiroga C."/>
        </authorList>
    </citation>
    <scope>NUCLEOTIDE SEQUENCE [LARGE SCALE GENOMIC DNA]</scope>
    <source>
        <strain evidence="6 7">Ag06-30</strain>
    </source>
</reference>
<dbReference type="GO" id="GO:0009306">
    <property type="term" value="P:protein secretion"/>
    <property type="evidence" value="ECO:0007669"/>
    <property type="project" value="InterPro"/>
</dbReference>
<evidence type="ECO:0000256" key="2">
    <source>
        <dbReference type="ARBA" id="ARBA00023136"/>
    </source>
</evidence>
<feature type="compositionally biased region" description="Low complexity" evidence="4">
    <location>
        <begin position="440"/>
        <end position="454"/>
    </location>
</feature>
<dbReference type="Pfam" id="PF00263">
    <property type="entry name" value="Secretin"/>
    <property type="match status" value="1"/>
</dbReference>
<dbReference type="InterPro" id="IPR001775">
    <property type="entry name" value="GspD/PilQ"/>
</dbReference>
<dbReference type="PRINTS" id="PR00811">
    <property type="entry name" value="BCTERIALGSPD"/>
</dbReference>
<comment type="subcellular location">
    <subcellularLocation>
        <location evidence="1">Membrane</location>
    </subcellularLocation>
</comment>
<evidence type="ECO:0000259" key="5">
    <source>
        <dbReference type="Pfam" id="PF00263"/>
    </source>
</evidence>
<dbReference type="EMBL" id="LRDC01000001">
    <property type="protein sequence ID" value="KVX03513.1"/>
    <property type="molecule type" value="Genomic_DNA"/>
</dbReference>
<comment type="similarity">
    <text evidence="3">Belongs to the bacterial secretin family.</text>
</comment>
<evidence type="ECO:0000313" key="6">
    <source>
        <dbReference type="EMBL" id="KVX03513.1"/>
    </source>
</evidence>
<dbReference type="GO" id="GO:0015627">
    <property type="term" value="C:type II protein secretion system complex"/>
    <property type="evidence" value="ECO:0007669"/>
    <property type="project" value="TreeGrafter"/>
</dbReference>
<name>A0A106C3E1_SHEFR</name>
<gene>
    <name evidence="6" type="ORF">AWJ07_02855</name>
</gene>
<evidence type="ECO:0000256" key="1">
    <source>
        <dbReference type="ARBA" id="ARBA00004370"/>
    </source>
</evidence>
<dbReference type="Proteomes" id="UP000055702">
    <property type="component" value="Unassembled WGS sequence"/>
</dbReference>
<protein>
    <recommendedName>
        <fullName evidence="5">Type II/III secretion system secretin-like domain-containing protein</fullName>
    </recommendedName>
</protein>
<dbReference type="GO" id="GO:0016020">
    <property type="term" value="C:membrane"/>
    <property type="evidence" value="ECO:0007669"/>
    <property type="project" value="UniProtKB-SubCell"/>
</dbReference>
<dbReference type="InterPro" id="IPR038591">
    <property type="entry name" value="NolW-like_sf"/>
</dbReference>
<comment type="caution">
    <text evidence="6">The sequence shown here is derived from an EMBL/GenBank/DDBJ whole genome shotgun (WGS) entry which is preliminary data.</text>
</comment>